<dbReference type="AlphaFoldDB" id="A0A9Q8YYU7"/>
<sequence length="74" mass="8662">MKLIEKVMLVCTLNFLAGCVANRSVSCGGWLPIYLDMQDVEVTRYYLARDILKRNKQRAHLCDWKDGQETKQQR</sequence>
<dbReference type="EMBL" id="CP083444">
    <property type="protein sequence ID" value="USP03202.1"/>
    <property type="molecule type" value="Genomic_DNA"/>
</dbReference>
<accession>A0A9Q8YYU7</accession>
<evidence type="ECO:0008006" key="3">
    <source>
        <dbReference type="Google" id="ProtNLM"/>
    </source>
</evidence>
<reference evidence="1" key="1">
    <citation type="journal article" date="2022" name="Proc. Natl. Acad. Sci. U.S.A.">
        <title>Identification of the Bartonella autotransporter CFA as a protective antigen and hypervariable target of neutralizing antibodies in mice.</title>
        <authorList>
            <person name="Siewert L.K."/>
            <person name="Korotaev A."/>
            <person name="Sedzicki J."/>
            <person name="Fromm K."/>
            <person name="Pinschewer D.D."/>
            <person name="Dehio C."/>
        </authorList>
    </citation>
    <scope>NUCLEOTIDE SEQUENCE</scope>
    <source>
        <strain evidence="1">IBS296</strain>
    </source>
</reference>
<proteinExistence type="predicted"/>
<dbReference type="PROSITE" id="PS51257">
    <property type="entry name" value="PROKAR_LIPOPROTEIN"/>
    <property type="match status" value="1"/>
</dbReference>
<dbReference type="KEGG" id="btay:LAJ60_01800"/>
<evidence type="ECO:0000313" key="1">
    <source>
        <dbReference type="EMBL" id="USP03202.1"/>
    </source>
</evidence>
<dbReference type="Proteomes" id="UP001056980">
    <property type="component" value="Chromosome"/>
</dbReference>
<organism evidence="1 2">
    <name type="scientific">Bartonella taylorii</name>
    <dbReference type="NCBI Taxonomy" id="33046"/>
    <lineage>
        <taxon>Bacteria</taxon>
        <taxon>Pseudomonadati</taxon>
        <taxon>Pseudomonadota</taxon>
        <taxon>Alphaproteobacteria</taxon>
        <taxon>Hyphomicrobiales</taxon>
        <taxon>Bartonellaceae</taxon>
        <taxon>Bartonella</taxon>
    </lineage>
</organism>
<protein>
    <recommendedName>
        <fullName evidence="3">Lipoprotein</fullName>
    </recommendedName>
</protein>
<name>A0A9Q8YYU7_BARTA</name>
<gene>
    <name evidence="1" type="ORF">LAJ60_01800</name>
</gene>
<evidence type="ECO:0000313" key="2">
    <source>
        <dbReference type="Proteomes" id="UP001056980"/>
    </source>
</evidence>